<name>A0ABZ1D173_9TREE</name>
<accession>A0ABZ1D173</accession>
<feature type="region of interest" description="Disordered" evidence="1">
    <location>
        <begin position="125"/>
        <end position="156"/>
    </location>
</feature>
<feature type="compositionally biased region" description="Basic and acidic residues" evidence="1">
    <location>
        <begin position="450"/>
        <end position="479"/>
    </location>
</feature>
<feature type="compositionally biased region" description="Basic and acidic residues" evidence="1">
    <location>
        <begin position="702"/>
        <end position="715"/>
    </location>
</feature>
<dbReference type="GeneID" id="87956816"/>
<feature type="compositionally biased region" description="Polar residues" evidence="1">
    <location>
        <begin position="7"/>
        <end position="26"/>
    </location>
</feature>
<feature type="compositionally biased region" description="Low complexity" evidence="1">
    <location>
        <begin position="578"/>
        <end position="589"/>
    </location>
</feature>
<sequence length="901" mass="98959">MEHRSQRNQQSRWAHQGPTLTPNTTKALIASFATEVPSSTTSPDSLYSANSPTFRSPTFPSDAAFEYDNSLEEVQAEAYDEMREPIDVDDDENFDSPRWTGQGNRRPSWALSAVGSVISLSPRGSFSGSIDSRRGSVPKAPKIPHESRRPSTASFLGFDLASNRRPSSARSFSMRRRSSAYSAGSGSLFDPVEDSRLRNIASLELLRRRFSEVVDVVYSSDEEEEVRGAWAYQWSPATEETDYDEDDSEIHTAPYVPTPDLRTGSIPSLYSNFPLESVAMVPAHPQEDNESSPLDSSPLLQAPRFAIPTMQMIGTPPPPAQPNAILRNRSRPVLNRSATTYVPPRSIGVPPGAAPPRPGLARSVSNPFFSSSTSSQEAAKALEIRAAGSFPIARATPLGTSPLRESMRRQSVVSDGEALRKGSLDDRRRSSLAPIGQRDRRSGSTTSDNEATRRASLAERRLSLVKESALRRMSGDVRRSSKTTPNSRKSSEISLGKQQAQYDYKRPSRDSRKSSVVSIGEYGYLAPQIVIDAPTISPPLQATPTVPSTNLTSELPRLRANAPPSIVLPAYTFPSPASTFTTSPSSSTPRFHPLAHFLNNASPTSSSPQDPLTPNTSRGFFPAVNTTSPKLNMINRGRPIASPEFASSSSLPFRSPQPPSPKSSPVIPVQDVPPLRRPVEAEQPSPKTVGTQRKPVPQLSNEDLRAKRMEEERLRSPSGDMALRQLESRRGATSFAVGRQLASSNEIARVKGADHRRTISIEDMHLVLANERSGELGDTTRPNFRRQATLSPQANKISRPTMTRGISVPVPMASDYTFPSHSSSSEIRRERIAGEPLYQFPQPLSRKTQGIKYPSQHLPLDQRKSITFVEPPSPRNLSAKPKMDRTSSFTRFFQSMSKNHS</sequence>
<feature type="compositionally biased region" description="Polar residues" evidence="1">
    <location>
        <begin position="482"/>
        <end position="501"/>
    </location>
</feature>
<evidence type="ECO:0000313" key="2">
    <source>
        <dbReference type="EMBL" id="WRT67713.1"/>
    </source>
</evidence>
<dbReference type="EMBL" id="CP141886">
    <property type="protein sequence ID" value="WRT67713.1"/>
    <property type="molecule type" value="Genomic_DNA"/>
</dbReference>
<proteinExistence type="predicted"/>
<feature type="region of interest" description="Disordered" evidence="1">
    <location>
        <begin position="1"/>
        <end position="61"/>
    </location>
</feature>
<feature type="compositionally biased region" description="Basic and acidic residues" evidence="1">
    <location>
        <begin position="503"/>
        <end position="513"/>
    </location>
</feature>
<feature type="region of interest" description="Disordered" evidence="1">
    <location>
        <begin position="238"/>
        <end position="258"/>
    </location>
</feature>
<reference evidence="2 3" key="1">
    <citation type="submission" date="2024-01" db="EMBL/GenBank/DDBJ databases">
        <title>Comparative genomics of Cryptococcus and Kwoniella reveals pathogenesis evolution and contrasting modes of karyotype evolution via chromosome fusion or intercentromeric recombination.</title>
        <authorList>
            <person name="Coelho M.A."/>
            <person name="David-Palma M."/>
            <person name="Shea T."/>
            <person name="Bowers K."/>
            <person name="McGinley-Smith S."/>
            <person name="Mohammad A.W."/>
            <person name="Gnirke A."/>
            <person name="Yurkov A.M."/>
            <person name="Nowrousian M."/>
            <person name="Sun S."/>
            <person name="Cuomo C.A."/>
            <person name="Heitman J."/>
        </authorList>
    </citation>
    <scope>NUCLEOTIDE SEQUENCE [LARGE SCALE GENOMIC DNA]</scope>
    <source>
        <strain evidence="2">CBS 11374</strain>
    </source>
</reference>
<evidence type="ECO:0008006" key="4">
    <source>
        <dbReference type="Google" id="ProtNLM"/>
    </source>
</evidence>
<gene>
    <name evidence="2" type="ORF">IL334_004685</name>
</gene>
<evidence type="ECO:0000313" key="3">
    <source>
        <dbReference type="Proteomes" id="UP001329825"/>
    </source>
</evidence>
<organism evidence="2 3">
    <name type="scientific">Kwoniella shivajii</name>
    <dbReference type="NCBI Taxonomy" id="564305"/>
    <lineage>
        <taxon>Eukaryota</taxon>
        <taxon>Fungi</taxon>
        <taxon>Dikarya</taxon>
        <taxon>Basidiomycota</taxon>
        <taxon>Agaricomycotina</taxon>
        <taxon>Tremellomycetes</taxon>
        <taxon>Tremellales</taxon>
        <taxon>Cryptococcaceae</taxon>
        <taxon>Kwoniella</taxon>
    </lineage>
</organism>
<dbReference type="Proteomes" id="UP001329825">
    <property type="component" value="Chromosome 6"/>
</dbReference>
<protein>
    <recommendedName>
        <fullName evidence="4">Proteophosphoglycan ppg4</fullName>
    </recommendedName>
</protein>
<dbReference type="RefSeq" id="XP_062792453.1">
    <property type="nucleotide sequence ID" value="XM_062936402.1"/>
</dbReference>
<feature type="compositionally biased region" description="Acidic residues" evidence="1">
    <location>
        <begin position="239"/>
        <end position="248"/>
    </location>
</feature>
<feature type="compositionally biased region" description="Polar residues" evidence="1">
    <location>
        <begin position="599"/>
        <end position="630"/>
    </location>
</feature>
<evidence type="ECO:0000256" key="1">
    <source>
        <dbReference type="SAM" id="MobiDB-lite"/>
    </source>
</evidence>
<feature type="region of interest" description="Disordered" evidence="1">
    <location>
        <begin position="868"/>
        <end position="887"/>
    </location>
</feature>
<feature type="compositionally biased region" description="Basic and acidic residues" evidence="1">
    <location>
        <begin position="417"/>
        <end position="429"/>
    </location>
</feature>
<feature type="region of interest" description="Disordered" evidence="1">
    <location>
        <begin position="578"/>
        <end position="718"/>
    </location>
</feature>
<feature type="region of interest" description="Disordered" evidence="1">
    <location>
        <begin position="394"/>
        <end position="515"/>
    </location>
</feature>
<keyword evidence="3" id="KW-1185">Reference proteome</keyword>
<feature type="compositionally biased region" description="Polar residues" evidence="1">
    <location>
        <begin position="36"/>
        <end position="59"/>
    </location>
</feature>